<dbReference type="CDD" id="cd06155">
    <property type="entry name" value="eu_AANH_C_1"/>
    <property type="match status" value="1"/>
</dbReference>
<dbReference type="InParanoid" id="A0A448YNL3"/>
<dbReference type="NCBIfam" id="TIGR00290">
    <property type="entry name" value="MJ0570_dom"/>
    <property type="match status" value="1"/>
</dbReference>
<dbReference type="GO" id="GO:0017183">
    <property type="term" value="P:protein histidyl modification to diphthamide"/>
    <property type="evidence" value="ECO:0007669"/>
    <property type="project" value="TreeGrafter"/>
</dbReference>
<comment type="pathway">
    <text evidence="1">Protein modification; peptidyl-diphthamide biosynthesis.</text>
</comment>
<evidence type="ECO:0000256" key="8">
    <source>
        <dbReference type="ARBA" id="ARBA00031552"/>
    </source>
</evidence>
<keyword evidence="12" id="KW-1185">Reference proteome</keyword>
<feature type="domain" description="Diphthamide synthase" evidence="10">
    <location>
        <begin position="10"/>
        <end position="192"/>
    </location>
</feature>
<evidence type="ECO:0000256" key="9">
    <source>
        <dbReference type="ARBA" id="ARBA00048108"/>
    </source>
</evidence>
<evidence type="ECO:0000313" key="11">
    <source>
        <dbReference type="EMBL" id="VEU22476.1"/>
    </source>
</evidence>
<dbReference type="SUPFAM" id="SSF52402">
    <property type="entry name" value="Adenine nucleotide alpha hydrolases-like"/>
    <property type="match status" value="1"/>
</dbReference>
<name>A0A448YNL3_BRENA</name>
<keyword evidence="5" id="KW-0547">Nucleotide-binding</keyword>
<dbReference type="STRING" id="13370.A0A448YNL3"/>
<proteinExistence type="predicted"/>
<dbReference type="InterPro" id="IPR014729">
    <property type="entry name" value="Rossmann-like_a/b/a_fold"/>
</dbReference>
<organism evidence="11 12">
    <name type="scientific">Brettanomyces naardenensis</name>
    <name type="common">Yeast</name>
    <dbReference type="NCBI Taxonomy" id="13370"/>
    <lineage>
        <taxon>Eukaryota</taxon>
        <taxon>Fungi</taxon>
        <taxon>Dikarya</taxon>
        <taxon>Ascomycota</taxon>
        <taxon>Saccharomycotina</taxon>
        <taxon>Pichiomycetes</taxon>
        <taxon>Pichiales</taxon>
        <taxon>Pichiaceae</taxon>
        <taxon>Brettanomyces</taxon>
    </lineage>
</organism>
<dbReference type="PANTHER" id="PTHR12196">
    <property type="entry name" value="DOMAIN OF UNKNOWN FUNCTION 71 DUF71 -CONTAINING PROTEIN"/>
    <property type="match status" value="1"/>
</dbReference>
<protein>
    <recommendedName>
        <fullName evidence="3">Diphthine--ammonia ligase</fullName>
        <ecNumber evidence="2">6.3.1.14</ecNumber>
    </recommendedName>
    <alternativeName>
        <fullName evidence="7">Diphthamide synthase</fullName>
    </alternativeName>
    <alternativeName>
        <fullName evidence="8">Diphthamide synthetase</fullName>
    </alternativeName>
</protein>
<dbReference type="FunCoup" id="A0A448YNL3">
    <property type="interactions" value="97"/>
</dbReference>
<dbReference type="GO" id="GO:0005524">
    <property type="term" value="F:ATP binding"/>
    <property type="evidence" value="ECO:0007669"/>
    <property type="project" value="UniProtKB-KW"/>
</dbReference>
<evidence type="ECO:0000256" key="1">
    <source>
        <dbReference type="ARBA" id="ARBA00005156"/>
    </source>
</evidence>
<keyword evidence="4" id="KW-0436">Ligase</keyword>
<dbReference type="Gene3D" id="3.30.1330.40">
    <property type="entry name" value="RutC-like"/>
    <property type="match status" value="2"/>
</dbReference>
<dbReference type="FunFam" id="3.90.1490.10:FF:000001">
    <property type="entry name" value="Diphthine--ammonia ligase"/>
    <property type="match status" value="1"/>
</dbReference>
<gene>
    <name evidence="11" type="ORF">BRENAR_LOCUS3207</name>
</gene>
<dbReference type="AlphaFoldDB" id="A0A448YNL3"/>
<evidence type="ECO:0000256" key="5">
    <source>
        <dbReference type="ARBA" id="ARBA00022741"/>
    </source>
</evidence>
<evidence type="ECO:0000256" key="7">
    <source>
        <dbReference type="ARBA" id="ARBA00029814"/>
    </source>
</evidence>
<dbReference type="Proteomes" id="UP000290900">
    <property type="component" value="Unassembled WGS sequence"/>
</dbReference>
<dbReference type="Gene3D" id="3.40.50.620">
    <property type="entry name" value="HUPs"/>
    <property type="match status" value="1"/>
</dbReference>
<evidence type="ECO:0000256" key="6">
    <source>
        <dbReference type="ARBA" id="ARBA00022840"/>
    </source>
</evidence>
<accession>A0A448YNL3</accession>
<dbReference type="Gene3D" id="3.90.1490.10">
    <property type="entry name" value="putative n-type atp pyrophosphatase, domain 2"/>
    <property type="match status" value="1"/>
</dbReference>
<dbReference type="PANTHER" id="PTHR12196:SF2">
    <property type="entry name" value="DIPHTHINE--AMMONIA LIGASE"/>
    <property type="match status" value="1"/>
</dbReference>
<evidence type="ECO:0000256" key="4">
    <source>
        <dbReference type="ARBA" id="ARBA00022598"/>
    </source>
</evidence>
<comment type="catalytic activity">
    <reaction evidence="9">
        <text>diphthine-[translation elongation factor 2] + NH4(+) + ATP = diphthamide-[translation elongation factor 2] + AMP + diphosphate + H(+)</text>
        <dbReference type="Rhea" id="RHEA:19753"/>
        <dbReference type="Rhea" id="RHEA-COMP:10172"/>
        <dbReference type="Rhea" id="RHEA-COMP:10174"/>
        <dbReference type="ChEBI" id="CHEBI:15378"/>
        <dbReference type="ChEBI" id="CHEBI:16692"/>
        <dbReference type="ChEBI" id="CHEBI:28938"/>
        <dbReference type="ChEBI" id="CHEBI:30616"/>
        <dbReference type="ChEBI" id="CHEBI:33019"/>
        <dbReference type="ChEBI" id="CHEBI:82696"/>
        <dbReference type="ChEBI" id="CHEBI:456215"/>
        <dbReference type="EC" id="6.3.1.14"/>
    </reaction>
</comment>
<dbReference type="InterPro" id="IPR030662">
    <property type="entry name" value="DPH6/MJ0570"/>
</dbReference>
<reference evidence="11 12" key="1">
    <citation type="submission" date="2018-12" db="EMBL/GenBank/DDBJ databases">
        <authorList>
            <person name="Tiukova I."/>
            <person name="Dainat J."/>
        </authorList>
    </citation>
    <scope>NUCLEOTIDE SEQUENCE [LARGE SCALE GENOMIC DNA]</scope>
</reference>
<evidence type="ECO:0000313" key="12">
    <source>
        <dbReference type="Proteomes" id="UP000290900"/>
    </source>
</evidence>
<dbReference type="InterPro" id="IPR006175">
    <property type="entry name" value="YjgF/YER057c/UK114"/>
</dbReference>
<dbReference type="EC" id="6.3.1.14" evidence="2"/>
<dbReference type="CDD" id="cd06156">
    <property type="entry name" value="eu_AANH_C_2"/>
    <property type="match status" value="1"/>
</dbReference>
<dbReference type="EMBL" id="CAACVR010000023">
    <property type="protein sequence ID" value="VEU22476.1"/>
    <property type="molecule type" value="Genomic_DNA"/>
</dbReference>
<dbReference type="CDD" id="cd01994">
    <property type="entry name" value="AANH_PF0828-like"/>
    <property type="match status" value="1"/>
</dbReference>
<evidence type="ECO:0000256" key="3">
    <source>
        <dbReference type="ARBA" id="ARBA00018426"/>
    </source>
</evidence>
<dbReference type="Pfam" id="PF01902">
    <property type="entry name" value="Diphthami_syn_2"/>
    <property type="match status" value="1"/>
</dbReference>
<dbReference type="OrthoDB" id="686384at2759"/>
<dbReference type="GO" id="GO:0017178">
    <property type="term" value="F:diphthine-ammonia ligase activity"/>
    <property type="evidence" value="ECO:0007669"/>
    <property type="project" value="UniProtKB-EC"/>
</dbReference>
<keyword evidence="6" id="KW-0067">ATP-binding</keyword>
<dbReference type="Pfam" id="PF01042">
    <property type="entry name" value="Ribonuc_L-PSP"/>
    <property type="match status" value="2"/>
</dbReference>
<evidence type="ECO:0000259" key="10">
    <source>
        <dbReference type="Pfam" id="PF01902"/>
    </source>
</evidence>
<sequence>MYQTVGYDALNSLAECIGKPLYTQMIKGTAANQKLEYAKTNNDETEDLYQLLSHVLENHPDVEAVSVGAILSNYQRTRVEDVCNRLGLTSLAYLWQRDQIELMSEMCTSGLEAVLIKVAAIGLNESNLGMTLQQAYPVLLNLNSRFGVHVCGEGGEFETLVLDAPFFRFGRLIIEEEKIIRHTNDEVWYLKLRVRVEKKDPPLPESQDWSKFINQPSLLREQFEDIRRSVDGVVESGHSKVQKTDTITWKTNAFHIGSKVYVSNLYSTKSTIVEQITEIFDQLKVYLRQYHVTFANVQSVDLFINDMADFAEINSIYKGYFTEPLPPARCCVESNLPASTKAILSVKIIPQITLKQGLHVQSRSYWAPSNIGPYSQTIMDRQENIAHLSGQIPLIPKDMQLCNQPASLSACLALQHLDNVKQVTGYTEDLLSVAFMTDKSWLDVVVEVHRQYIDNSNFLIVLVTDLPKGAPVEWSGLSYKDVEEEEDEEYEEATKSPLERVSVRFTNSLENFHFSKRSHYTIYSNDVIDVPATISYQYSPVSAVHRGDEVEFKYGVVEER</sequence>
<dbReference type="SUPFAM" id="SSF55298">
    <property type="entry name" value="YjgF-like"/>
    <property type="match status" value="2"/>
</dbReference>
<dbReference type="InterPro" id="IPR035959">
    <property type="entry name" value="RutC-like_sf"/>
</dbReference>
<dbReference type="InterPro" id="IPR002761">
    <property type="entry name" value="Diphthami_syn_dom"/>
</dbReference>
<evidence type="ECO:0000256" key="2">
    <source>
        <dbReference type="ARBA" id="ARBA00012089"/>
    </source>
</evidence>